<dbReference type="Gene3D" id="3.40.50.300">
    <property type="entry name" value="P-loop containing nucleotide triphosphate hydrolases"/>
    <property type="match status" value="1"/>
</dbReference>
<evidence type="ECO:0000313" key="2">
    <source>
        <dbReference type="Proteomes" id="UP000029223"/>
    </source>
</evidence>
<reference evidence="2" key="2">
    <citation type="submission" date="2014-09" db="EMBL/GenBank/DDBJ databases">
        <authorList>
            <consortium name="NBRP consortium"/>
            <person name="Sawabe T."/>
            <person name="Meirelles P."/>
            <person name="Nakanishi M."/>
            <person name="Sayaka M."/>
            <person name="Hattori M."/>
            <person name="Ohkuma M."/>
        </authorList>
    </citation>
    <scope>NUCLEOTIDE SEQUENCE [LARGE SCALE GENOMIC DNA]</scope>
    <source>
        <strain evidence="2">JCM 19239</strain>
    </source>
</reference>
<accession>A0ABQ0JD42</accession>
<organism evidence="1 2">
    <name type="scientific">Vibrio variabilis</name>
    <dbReference type="NCBI Taxonomy" id="990271"/>
    <lineage>
        <taxon>Bacteria</taxon>
        <taxon>Pseudomonadati</taxon>
        <taxon>Pseudomonadota</taxon>
        <taxon>Gammaproteobacteria</taxon>
        <taxon>Vibrionales</taxon>
        <taxon>Vibrionaceae</taxon>
        <taxon>Vibrio</taxon>
    </lineage>
</organism>
<dbReference type="InterPro" id="IPR027417">
    <property type="entry name" value="P-loop_NTPase"/>
</dbReference>
<sequence>MLDKGEVVERGNHRELVAQNGLYAGLLNDSIEQTKGEQKAAS</sequence>
<comment type="caution">
    <text evidence="1">The sequence shown here is derived from an EMBL/GenBank/DDBJ whole genome shotgun (WGS) entry which is preliminary data.</text>
</comment>
<name>A0ABQ0JD42_9VIBR</name>
<reference evidence="2" key="1">
    <citation type="submission" date="2014-09" db="EMBL/GenBank/DDBJ databases">
        <title>Vibrio variabilis JCM 19239. (C206) whole genome shotgun sequence.</title>
        <authorList>
            <person name="Sawabe T."/>
            <person name="Meirelles P."/>
            <person name="Nakanishi M."/>
            <person name="Sayaka M."/>
            <person name="Hattori M."/>
            <person name="Ohkuma M."/>
        </authorList>
    </citation>
    <scope>NUCLEOTIDE SEQUENCE [LARGE SCALE GENOMIC DNA]</scope>
    <source>
        <strain evidence="2">JCM 19239</strain>
    </source>
</reference>
<gene>
    <name evidence="1" type="ORF">JCM19239_187</name>
</gene>
<protein>
    <submittedName>
        <fullName evidence="1">Uncharacterized protein</fullName>
    </submittedName>
</protein>
<dbReference type="Proteomes" id="UP000029223">
    <property type="component" value="Unassembled WGS sequence"/>
</dbReference>
<proteinExistence type="predicted"/>
<dbReference type="EMBL" id="BBMS01000020">
    <property type="protein sequence ID" value="GAL26685.1"/>
    <property type="molecule type" value="Genomic_DNA"/>
</dbReference>
<evidence type="ECO:0000313" key="1">
    <source>
        <dbReference type="EMBL" id="GAL26685.1"/>
    </source>
</evidence>
<keyword evidence="2" id="KW-1185">Reference proteome</keyword>